<dbReference type="GO" id="GO:0003677">
    <property type="term" value="F:DNA binding"/>
    <property type="evidence" value="ECO:0007669"/>
    <property type="project" value="UniProtKB-KW"/>
</dbReference>
<dbReference type="InterPro" id="IPR036388">
    <property type="entry name" value="WH-like_DNA-bd_sf"/>
</dbReference>
<reference evidence="6 7" key="1">
    <citation type="submission" date="2016-10" db="EMBL/GenBank/DDBJ databases">
        <authorList>
            <person name="de Groot N.N."/>
        </authorList>
    </citation>
    <scope>NUCLEOTIDE SEQUENCE [LARGE SCALE GENOMIC DNA]</scope>
    <source>
        <strain evidence="6 7">DSM 27375</strain>
    </source>
</reference>
<organism evidence="6 7">
    <name type="scientific">Celeribacter baekdonensis</name>
    <dbReference type="NCBI Taxonomy" id="875171"/>
    <lineage>
        <taxon>Bacteria</taxon>
        <taxon>Pseudomonadati</taxon>
        <taxon>Pseudomonadota</taxon>
        <taxon>Alphaproteobacteria</taxon>
        <taxon>Rhodobacterales</taxon>
        <taxon>Roseobacteraceae</taxon>
        <taxon>Celeribacter</taxon>
    </lineage>
</organism>
<dbReference type="GO" id="GO:0003700">
    <property type="term" value="F:DNA-binding transcription factor activity"/>
    <property type="evidence" value="ECO:0007669"/>
    <property type="project" value="InterPro"/>
</dbReference>
<evidence type="ECO:0000256" key="4">
    <source>
        <dbReference type="ARBA" id="ARBA00023163"/>
    </source>
</evidence>
<dbReference type="Pfam" id="PF03466">
    <property type="entry name" value="LysR_substrate"/>
    <property type="match status" value="1"/>
</dbReference>
<keyword evidence="4" id="KW-0804">Transcription</keyword>
<dbReference type="SUPFAM" id="SSF53850">
    <property type="entry name" value="Periplasmic binding protein-like II"/>
    <property type="match status" value="1"/>
</dbReference>
<dbReference type="InterPro" id="IPR000847">
    <property type="entry name" value="LysR_HTH_N"/>
</dbReference>
<dbReference type="InterPro" id="IPR050176">
    <property type="entry name" value="LTTR"/>
</dbReference>
<dbReference type="InterPro" id="IPR017685">
    <property type="entry name" value="ArgP"/>
</dbReference>
<evidence type="ECO:0000256" key="3">
    <source>
        <dbReference type="ARBA" id="ARBA00023125"/>
    </source>
</evidence>
<dbReference type="NCBIfam" id="NF002964">
    <property type="entry name" value="PRK03635.1"/>
    <property type="match status" value="1"/>
</dbReference>
<comment type="similarity">
    <text evidence="1">Belongs to the LysR transcriptional regulatory family.</text>
</comment>
<dbReference type="OrthoDB" id="3252676at2"/>
<dbReference type="InterPro" id="IPR005119">
    <property type="entry name" value="LysR_subst-bd"/>
</dbReference>
<dbReference type="AlphaFoldDB" id="A0A1G7GT55"/>
<name>A0A1G7GT55_9RHOB</name>
<dbReference type="NCBIfam" id="NF009888">
    <property type="entry name" value="PRK13348.1"/>
    <property type="match status" value="1"/>
</dbReference>
<dbReference type="SUPFAM" id="SSF46785">
    <property type="entry name" value="Winged helix' DNA-binding domain"/>
    <property type="match status" value="1"/>
</dbReference>
<dbReference type="EMBL" id="FNBL01000001">
    <property type="protein sequence ID" value="SDE91358.1"/>
    <property type="molecule type" value="Genomic_DNA"/>
</dbReference>
<dbReference type="NCBIfam" id="TIGR03298">
    <property type="entry name" value="argP"/>
    <property type="match status" value="1"/>
</dbReference>
<dbReference type="PRINTS" id="PR00039">
    <property type="entry name" value="HTHLYSR"/>
</dbReference>
<protein>
    <submittedName>
        <fullName evidence="6">LysR family transcriptional regulator, chromosome initiation inhibitor</fullName>
    </submittedName>
</protein>
<dbReference type="Gene3D" id="1.10.10.10">
    <property type="entry name" value="Winged helix-like DNA-binding domain superfamily/Winged helix DNA-binding domain"/>
    <property type="match status" value="1"/>
</dbReference>
<dbReference type="Proteomes" id="UP000182284">
    <property type="component" value="Unassembled WGS sequence"/>
</dbReference>
<keyword evidence="2" id="KW-0805">Transcription regulation</keyword>
<gene>
    <name evidence="6" type="ORF">SAMN04488117_101705</name>
</gene>
<dbReference type="Gene3D" id="3.40.190.290">
    <property type="match status" value="1"/>
</dbReference>
<accession>A0A1G7GT55</accession>
<sequence>MLTPADYPALTALAHVLRCGSFEAAAHALHVTPSAISQRIKALEDRMGTPLVLRGSPCTGTATGRRLARHMEDVGLLEAQLSHDLGQDERVTRRPLRIAVNADSLATWFCDAMAQALAAQEGLLFQLEIDDQDHSADALKRGDVIGAVSARATAVAGCDIHPLGALRYEAVASPGFVARYLPDGITAAALTHAPSLVYNEKDRLQDIWATQVSGQRLSLPAHRIPSTHGFVDAALLGLGWGLNPVGLLAPHLASGALLRLSPDPVDIALFWHVSRLNALVLAPVTQAIVGTAKSQLIQTKTPAT</sequence>
<feature type="domain" description="HTH lysR-type" evidence="5">
    <location>
        <begin position="1"/>
        <end position="61"/>
    </location>
</feature>
<evidence type="ECO:0000256" key="2">
    <source>
        <dbReference type="ARBA" id="ARBA00023015"/>
    </source>
</evidence>
<evidence type="ECO:0000256" key="1">
    <source>
        <dbReference type="ARBA" id="ARBA00009437"/>
    </source>
</evidence>
<keyword evidence="3" id="KW-0238">DNA-binding</keyword>
<dbReference type="RefSeq" id="WP_074641057.1">
    <property type="nucleotide sequence ID" value="NZ_FNBL01000001.1"/>
</dbReference>
<evidence type="ECO:0000313" key="7">
    <source>
        <dbReference type="Proteomes" id="UP000182284"/>
    </source>
</evidence>
<evidence type="ECO:0000313" key="6">
    <source>
        <dbReference type="EMBL" id="SDE91358.1"/>
    </source>
</evidence>
<dbReference type="PANTHER" id="PTHR30579">
    <property type="entry name" value="TRANSCRIPTIONAL REGULATOR"/>
    <property type="match status" value="1"/>
</dbReference>
<dbReference type="PROSITE" id="PS50931">
    <property type="entry name" value="HTH_LYSR"/>
    <property type="match status" value="1"/>
</dbReference>
<dbReference type="Pfam" id="PF00126">
    <property type="entry name" value="HTH_1"/>
    <property type="match status" value="1"/>
</dbReference>
<proteinExistence type="inferred from homology"/>
<evidence type="ECO:0000259" key="5">
    <source>
        <dbReference type="PROSITE" id="PS50931"/>
    </source>
</evidence>
<dbReference type="InterPro" id="IPR036390">
    <property type="entry name" value="WH_DNA-bd_sf"/>
</dbReference>
<dbReference type="PANTHER" id="PTHR30579:SF2">
    <property type="entry name" value="HTH-TYPE TRANSCRIPTIONAL REGULATOR ARGP"/>
    <property type="match status" value="1"/>
</dbReference>